<accession>A0ABW7HJY0</accession>
<sequence>MASRIWIPGVEADGARRRVMRGGLALALAAMSRGAWPLSVKTRAIFGDDGYPPVVYLQQGRPQGFLVDVLRRSEAHLHDRFDIQLMPWKRAYVLALRGQGGLIGVSRNQERETLFDFSRPVYNDDIRVVVLKGKAFPFRDLKDLQGRRIGGVSGASYGEQVDAAIRDGVILVDRDIGQVSRLRKLLAGHLDAAFIGNGELGLGWLMSSNAELRLHRDEFELLPKPLTSDPLHLAFLKSMQEREFLDAFDRATKELGLQV</sequence>
<organism evidence="3 4">
    <name type="scientific">Pelomonas candidula</name>
    <dbReference type="NCBI Taxonomy" id="3299025"/>
    <lineage>
        <taxon>Bacteria</taxon>
        <taxon>Pseudomonadati</taxon>
        <taxon>Pseudomonadota</taxon>
        <taxon>Betaproteobacteria</taxon>
        <taxon>Burkholderiales</taxon>
        <taxon>Sphaerotilaceae</taxon>
        <taxon>Roseateles</taxon>
    </lineage>
</organism>
<keyword evidence="1" id="KW-0732">Signal</keyword>
<dbReference type="SUPFAM" id="SSF53850">
    <property type="entry name" value="Periplasmic binding protein-like II"/>
    <property type="match status" value="1"/>
</dbReference>
<name>A0ABW7HJY0_9BURK</name>
<reference evidence="3 4" key="1">
    <citation type="submission" date="2024-08" db="EMBL/GenBank/DDBJ databases">
        <authorList>
            <person name="Lu H."/>
        </authorList>
    </citation>
    <scope>NUCLEOTIDE SEQUENCE [LARGE SCALE GENOMIC DNA]</scope>
    <source>
        <strain evidence="3 4">BYS78W</strain>
    </source>
</reference>
<evidence type="ECO:0000313" key="4">
    <source>
        <dbReference type="Proteomes" id="UP001606134"/>
    </source>
</evidence>
<dbReference type="EMBL" id="JBIGIC010000017">
    <property type="protein sequence ID" value="MFG6490006.1"/>
    <property type="molecule type" value="Genomic_DNA"/>
</dbReference>
<feature type="domain" description="Solute-binding protein family 3/N-terminal" evidence="2">
    <location>
        <begin position="41"/>
        <end position="258"/>
    </location>
</feature>
<dbReference type="PANTHER" id="PTHR35936:SF25">
    <property type="entry name" value="ABC TRANSPORTER SUBSTRATE-BINDING PROTEIN"/>
    <property type="match status" value="1"/>
</dbReference>
<dbReference type="PANTHER" id="PTHR35936">
    <property type="entry name" value="MEMBRANE-BOUND LYTIC MUREIN TRANSGLYCOSYLASE F"/>
    <property type="match status" value="1"/>
</dbReference>
<dbReference type="SMART" id="SM00062">
    <property type="entry name" value="PBPb"/>
    <property type="match status" value="1"/>
</dbReference>
<evidence type="ECO:0000259" key="2">
    <source>
        <dbReference type="SMART" id="SM00062"/>
    </source>
</evidence>
<dbReference type="Pfam" id="PF00497">
    <property type="entry name" value="SBP_bac_3"/>
    <property type="match status" value="1"/>
</dbReference>
<keyword evidence="4" id="KW-1185">Reference proteome</keyword>
<dbReference type="Gene3D" id="3.40.190.10">
    <property type="entry name" value="Periplasmic binding protein-like II"/>
    <property type="match status" value="2"/>
</dbReference>
<protein>
    <submittedName>
        <fullName evidence="3">Substrate-binding periplasmic protein</fullName>
    </submittedName>
</protein>
<comment type="caution">
    <text evidence="3">The sequence shown here is derived from an EMBL/GenBank/DDBJ whole genome shotgun (WGS) entry which is preliminary data.</text>
</comment>
<gene>
    <name evidence="3" type="ORF">ACG04R_25240</name>
</gene>
<dbReference type="RefSeq" id="WP_394416673.1">
    <property type="nucleotide sequence ID" value="NZ_JBIGIC010000017.1"/>
</dbReference>
<proteinExistence type="predicted"/>
<evidence type="ECO:0000313" key="3">
    <source>
        <dbReference type="EMBL" id="MFG6490006.1"/>
    </source>
</evidence>
<evidence type="ECO:0000256" key="1">
    <source>
        <dbReference type="ARBA" id="ARBA00022729"/>
    </source>
</evidence>
<dbReference type="Proteomes" id="UP001606134">
    <property type="component" value="Unassembled WGS sequence"/>
</dbReference>
<dbReference type="InterPro" id="IPR001638">
    <property type="entry name" value="Solute-binding_3/MltF_N"/>
</dbReference>